<evidence type="ECO:0000313" key="3">
    <source>
        <dbReference type="Proteomes" id="UP001177023"/>
    </source>
</evidence>
<feature type="non-terminal residue" evidence="2">
    <location>
        <position position="112"/>
    </location>
</feature>
<reference evidence="2" key="1">
    <citation type="submission" date="2023-06" db="EMBL/GenBank/DDBJ databases">
        <authorList>
            <person name="Delattre M."/>
        </authorList>
    </citation>
    <scope>NUCLEOTIDE SEQUENCE</scope>
    <source>
        <strain evidence="2">AF72</strain>
    </source>
</reference>
<feature type="signal peptide" evidence="1">
    <location>
        <begin position="1"/>
        <end position="17"/>
    </location>
</feature>
<name>A0AA36CGL6_9BILA</name>
<dbReference type="AlphaFoldDB" id="A0AA36CGL6"/>
<gene>
    <name evidence="2" type="ORF">MSPICULIGERA_LOCUS7164</name>
</gene>
<feature type="chain" id="PRO_5041251893" evidence="1">
    <location>
        <begin position="18"/>
        <end position="112"/>
    </location>
</feature>
<keyword evidence="1" id="KW-0732">Signal</keyword>
<organism evidence="2 3">
    <name type="scientific">Mesorhabditis spiculigera</name>
    <dbReference type="NCBI Taxonomy" id="96644"/>
    <lineage>
        <taxon>Eukaryota</taxon>
        <taxon>Metazoa</taxon>
        <taxon>Ecdysozoa</taxon>
        <taxon>Nematoda</taxon>
        <taxon>Chromadorea</taxon>
        <taxon>Rhabditida</taxon>
        <taxon>Rhabditina</taxon>
        <taxon>Rhabditomorpha</taxon>
        <taxon>Rhabditoidea</taxon>
        <taxon>Rhabditidae</taxon>
        <taxon>Mesorhabditinae</taxon>
        <taxon>Mesorhabditis</taxon>
    </lineage>
</organism>
<proteinExistence type="predicted"/>
<sequence>MLAKLLIPLLLPLLALSQDNPFEFEFSPYIYKIYKLPFKQDSYAQDWYGQDVALIQSPLLSPIKQSKPGHPLPLPTIRPFTVSWKHLDDTSVNLENNQNFEKRIDTKVWWPS</sequence>
<accession>A0AA36CGL6</accession>
<comment type="caution">
    <text evidence="2">The sequence shown here is derived from an EMBL/GenBank/DDBJ whole genome shotgun (WGS) entry which is preliminary data.</text>
</comment>
<dbReference type="EMBL" id="CATQJA010001783">
    <property type="protein sequence ID" value="CAJ0568649.1"/>
    <property type="molecule type" value="Genomic_DNA"/>
</dbReference>
<protein>
    <submittedName>
        <fullName evidence="2">Uncharacterized protein</fullName>
    </submittedName>
</protein>
<dbReference type="Proteomes" id="UP001177023">
    <property type="component" value="Unassembled WGS sequence"/>
</dbReference>
<evidence type="ECO:0000256" key="1">
    <source>
        <dbReference type="SAM" id="SignalP"/>
    </source>
</evidence>
<evidence type="ECO:0000313" key="2">
    <source>
        <dbReference type="EMBL" id="CAJ0568649.1"/>
    </source>
</evidence>
<keyword evidence="3" id="KW-1185">Reference proteome</keyword>